<dbReference type="AlphaFoldDB" id="A0A3N4KIT6"/>
<sequence length="130" mass="14240">MYLHLIITSSARNYVGTVFSKATFGLLSATVLNNGEKVACINTADSKESDFSSLSWCTAHTSVFSFFLFLFTFIIIFIPVCPHCHLDRSAVYLDLRRRTVGRNMAVCITVLTPSSPSAPPSALRSPDSSL</sequence>
<gene>
    <name evidence="2" type="ORF">P167DRAFT_256605</name>
</gene>
<organism evidence="2 3">
    <name type="scientific">Morchella conica CCBAS932</name>
    <dbReference type="NCBI Taxonomy" id="1392247"/>
    <lineage>
        <taxon>Eukaryota</taxon>
        <taxon>Fungi</taxon>
        <taxon>Dikarya</taxon>
        <taxon>Ascomycota</taxon>
        <taxon>Pezizomycotina</taxon>
        <taxon>Pezizomycetes</taxon>
        <taxon>Pezizales</taxon>
        <taxon>Morchellaceae</taxon>
        <taxon>Morchella</taxon>
    </lineage>
</organism>
<evidence type="ECO:0000313" key="2">
    <source>
        <dbReference type="EMBL" id="RPB10476.1"/>
    </source>
</evidence>
<keyword evidence="1" id="KW-0472">Membrane</keyword>
<dbReference type="Proteomes" id="UP000277580">
    <property type="component" value="Unassembled WGS sequence"/>
</dbReference>
<proteinExistence type="predicted"/>
<keyword evidence="3" id="KW-1185">Reference proteome</keyword>
<keyword evidence="1" id="KW-0812">Transmembrane</keyword>
<accession>A0A3N4KIT6</accession>
<dbReference type="InParanoid" id="A0A3N4KIT6"/>
<dbReference type="EMBL" id="ML119143">
    <property type="protein sequence ID" value="RPB10476.1"/>
    <property type="molecule type" value="Genomic_DNA"/>
</dbReference>
<keyword evidence="1" id="KW-1133">Transmembrane helix</keyword>
<reference evidence="2 3" key="1">
    <citation type="journal article" date="2018" name="Nat. Ecol. Evol.">
        <title>Pezizomycetes genomes reveal the molecular basis of ectomycorrhizal truffle lifestyle.</title>
        <authorList>
            <person name="Murat C."/>
            <person name="Payen T."/>
            <person name="Noel B."/>
            <person name="Kuo A."/>
            <person name="Morin E."/>
            <person name="Chen J."/>
            <person name="Kohler A."/>
            <person name="Krizsan K."/>
            <person name="Balestrini R."/>
            <person name="Da Silva C."/>
            <person name="Montanini B."/>
            <person name="Hainaut M."/>
            <person name="Levati E."/>
            <person name="Barry K.W."/>
            <person name="Belfiori B."/>
            <person name="Cichocki N."/>
            <person name="Clum A."/>
            <person name="Dockter R.B."/>
            <person name="Fauchery L."/>
            <person name="Guy J."/>
            <person name="Iotti M."/>
            <person name="Le Tacon F."/>
            <person name="Lindquist E.A."/>
            <person name="Lipzen A."/>
            <person name="Malagnac F."/>
            <person name="Mello A."/>
            <person name="Molinier V."/>
            <person name="Miyauchi S."/>
            <person name="Poulain J."/>
            <person name="Riccioni C."/>
            <person name="Rubini A."/>
            <person name="Sitrit Y."/>
            <person name="Splivallo R."/>
            <person name="Traeger S."/>
            <person name="Wang M."/>
            <person name="Zifcakova L."/>
            <person name="Wipf D."/>
            <person name="Zambonelli A."/>
            <person name="Paolocci F."/>
            <person name="Nowrousian M."/>
            <person name="Ottonello S."/>
            <person name="Baldrian P."/>
            <person name="Spatafora J.W."/>
            <person name="Henrissat B."/>
            <person name="Nagy L.G."/>
            <person name="Aury J.M."/>
            <person name="Wincker P."/>
            <person name="Grigoriev I.V."/>
            <person name="Bonfante P."/>
            <person name="Martin F.M."/>
        </authorList>
    </citation>
    <scope>NUCLEOTIDE SEQUENCE [LARGE SCALE GENOMIC DNA]</scope>
    <source>
        <strain evidence="2 3">CCBAS932</strain>
    </source>
</reference>
<evidence type="ECO:0000256" key="1">
    <source>
        <dbReference type="SAM" id="Phobius"/>
    </source>
</evidence>
<evidence type="ECO:0000313" key="3">
    <source>
        <dbReference type="Proteomes" id="UP000277580"/>
    </source>
</evidence>
<name>A0A3N4KIT6_9PEZI</name>
<protein>
    <submittedName>
        <fullName evidence="2">Uncharacterized protein</fullName>
    </submittedName>
</protein>
<feature type="transmembrane region" description="Helical" evidence="1">
    <location>
        <begin position="63"/>
        <end position="81"/>
    </location>
</feature>